<proteinExistence type="predicted"/>
<gene>
    <name evidence="2" type="ORF">DFL_004468</name>
</gene>
<dbReference type="OrthoDB" id="5426383at2759"/>
<feature type="region of interest" description="Disordered" evidence="1">
    <location>
        <begin position="446"/>
        <end position="477"/>
    </location>
</feature>
<comment type="caution">
    <text evidence="2">The sequence shown here is derived from an EMBL/GenBank/DDBJ whole genome shotgun (WGS) entry which is preliminary data.</text>
</comment>
<feature type="compositionally biased region" description="Low complexity" evidence="1">
    <location>
        <begin position="451"/>
        <end position="460"/>
    </location>
</feature>
<accession>A0A437A4W6</accession>
<reference evidence="2 3" key="1">
    <citation type="submission" date="2019-01" db="EMBL/GenBank/DDBJ databases">
        <title>Intercellular communication is required for trap formation in the nematode-trapping fungus Duddingtonia flagrans.</title>
        <authorList>
            <person name="Youssar L."/>
            <person name="Wernet V."/>
            <person name="Hensel N."/>
            <person name="Hildebrandt H.-G."/>
            <person name="Fischer R."/>
        </authorList>
    </citation>
    <scope>NUCLEOTIDE SEQUENCE [LARGE SCALE GENOMIC DNA]</scope>
    <source>
        <strain evidence="2 3">CBS H-5679</strain>
    </source>
</reference>
<dbReference type="AlphaFoldDB" id="A0A437A4W6"/>
<feature type="region of interest" description="Disordered" evidence="1">
    <location>
        <begin position="88"/>
        <end position="138"/>
    </location>
</feature>
<evidence type="ECO:0000313" key="3">
    <source>
        <dbReference type="Proteomes" id="UP000283090"/>
    </source>
</evidence>
<dbReference type="Proteomes" id="UP000283090">
    <property type="component" value="Unassembled WGS sequence"/>
</dbReference>
<protein>
    <submittedName>
        <fullName evidence="2">Uncharacterized protein</fullName>
    </submittedName>
</protein>
<evidence type="ECO:0000313" key="2">
    <source>
        <dbReference type="EMBL" id="RVD86178.1"/>
    </source>
</evidence>
<feature type="compositionally biased region" description="Basic and acidic residues" evidence="1">
    <location>
        <begin position="461"/>
        <end position="477"/>
    </location>
</feature>
<feature type="compositionally biased region" description="Polar residues" evidence="1">
    <location>
        <begin position="178"/>
        <end position="187"/>
    </location>
</feature>
<feature type="compositionally biased region" description="Low complexity" evidence="1">
    <location>
        <begin position="253"/>
        <end position="264"/>
    </location>
</feature>
<dbReference type="GeneID" id="93586779"/>
<dbReference type="VEuPathDB" id="FungiDB:DFL_004468"/>
<feature type="compositionally biased region" description="Polar residues" evidence="1">
    <location>
        <begin position="229"/>
        <end position="252"/>
    </location>
</feature>
<dbReference type="RefSeq" id="XP_067491722.1">
    <property type="nucleotide sequence ID" value="XM_067633566.1"/>
</dbReference>
<sequence>MEGKAPNHPSDSIRRLYFQITLVEKELYDSDETPSPIPPLTRSVPSTVKSRTAFYPKRVASYSGIPSHTKAKFLPSLHQSTISSVLECPSQTSLEESEPQQTSNQTSTMKKKKRDKDEAKDKSRRSSRRQSILSMAPSHFGRMAFGSDISLDRQISPALQASHVFFADDDFGNPPSPSHYSLSQTKLPNDASPTTSAALATTISQGPDLSSLPPPTRFSPPALSLVSSAQLTPAASRDSGSSNVRNTNRAIETTTASPTLPTATRRNSKLSSINSFLYSLEARRTSMADFFQDARGLPSRLFRKSSKPLPEPQLRSTFKFTEKDTLPPNKIPMSKSERYMTKLRKQTKRSIKKDSKHYKRKAKMEKRELMHTIYQDPRWKEIHKRDAPAQKLSKMLNDAKEKVWDWIDKKEENKRRKRVEAHRIMSEERRRSVVLVPVERDYEVLSRRGSRYSTSRSTSVSHREGSLGRPGVLERAD</sequence>
<organism evidence="2 3">
    <name type="scientific">Arthrobotrys flagrans</name>
    <name type="common">Nematode-trapping fungus</name>
    <name type="synonym">Trichothecium flagrans</name>
    <dbReference type="NCBI Taxonomy" id="97331"/>
    <lineage>
        <taxon>Eukaryota</taxon>
        <taxon>Fungi</taxon>
        <taxon>Dikarya</taxon>
        <taxon>Ascomycota</taxon>
        <taxon>Pezizomycotina</taxon>
        <taxon>Orbiliomycetes</taxon>
        <taxon>Orbiliales</taxon>
        <taxon>Orbiliaceae</taxon>
        <taxon>Arthrobotrys</taxon>
    </lineage>
</organism>
<evidence type="ECO:0000256" key="1">
    <source>
        <dbReference type="SAM" id="MobiDB-lite"/>
    </source>
</evidence>
<dbReference type="EMBL" id="SAEB01000006">
    <property type="protein sequence ID" value="RVD86178.1"/>
    <property type="molecule type" value="Genomic_DNA"/>
</dbReference>
<feature type="compositionally biased region" description="Polar residues" evidence="1">
    <location>
        <begin position="88"/>
        <end position="108"/>
    </location>
</feature>
<keyword evidence="3" id="KW-1185">Reference proteome</keyword>
<feature type="region of interest" description="Disordered" evidence="1">
    <location>
        <begin position="229"/>
        <end position="266"/>
    </location>
</feature>
<name>A0A437A4W6_ARTFL</name>
<feature type="region of interest" description="Disordered" evidence="1">
    <location>
        <begin position="175"/>
        <end position="196"/>
    </location>
</feature>